<dbReference type="EMBL" id="NTHN02000008">
    <property type="protein sequence ID" value="MCT4369965.1"/>
    <property type="molecule type" value="Genomic_DNA"/>
</dbReference>
<reference evidence="1" key="3">
    <citation type="submission" date="2024-05" db="EMBL/GenBank/DDBJ databases">
        <title>Yangia mangrovi SAOS 153D genome.</title>
        <authorList>
            <person name="Verma A."/>
            <person name="Pal Y."/>
            <person name="Sundharam S."/>
            <person name="Bisht B."/>
            <person name="Srinivasan K."/>
        </authorList>
    </citation>
    <scope>NUCLEOTIDE SEQUENCE</scope>
    <source>
        <strain evidence="1">SAOS 153D</strain>
    </source>
</reference>
<proteinExistence type="predicted"/>
<keyword evidence="3" id="KW-1185">Reference proteome</keyword>
<accession>A0A2A3K0Q4</accession>
<evidence type="ECO:0000313" key="3">
    <source>
        <dbReference type="Proteomes" id="UP000217448"/>
    </source>
</evidence>
<dbReference type="OrthoDB" id="7860885at2"/>
<reference evidence="2" key="1">
    <citation type="submission" date="2017-09" db="EMBL/GenBank/DDBJ databases">
        <title>Yangia sp. SAOS 153D whole genome sequencing.</title>
        <authorList>
            <person name="Verma A."/>
            <person name="Krishnamurthi S."/>
        </authorList>
    </citation>
    <scope>NUCLEOTIDE SEQUENCE [LARGE SCALE GENOMIC DNA]</scope>
    <source>
        <strain evidence="2">SAOS 153D</strain>
    </source>
</reference>
<evidence type="ECO:0000313" key="1">
    <source>
        <dbReference type="EMBL" id="MCT4369965.1"/>
    </source>
</evidence>
<dbReference type="Proteomes" id="UP000217448">
    <property type="component" value="Unassembled WGS sequence"/>
</dbReference>
<comment type="caution">
    <text evidence="2">The sequence shown here is derived from an EMBL/GenBank/DDBJ whole genome shotgun (WGS) entry which is preliminary data.</text>
</comment>
<reference evidence="3" key="2">
    <citation type="submission" date="2023-07" db="EMBL/GenBank/DDBJ databases">
        <title>Yangia mangrovi SAOS 153D genome.</title>
        <authorList>
            <person name="Verma A."/>
            <person name="Pal Y."/>
            <person name="Sundharam S."/>
            <person name="Bisht B."/>
            <person name="Srinivasan K."/>
        </authorList>
    </citation>
    <scope>NUCLEOTIDE SEQUENCE [LARGE SCALE GENOMIC DNA]</scope>
    <source>
        <strain evidence="3">SAOS 153D</strain>
    </source>
</reference>
<protein>
    <recommendedName>
        <fullName evidence="4">Lipoprotein</fullName>
    </recommendedName>
</protein>
<organism evidence="2">
    <name type="scientific">Alloyangia mangrovi</name>
    <dbReference type="NCBI Taxonomy" id="1779329"/>
    <lineage>
        <taxon>Bacteria</taxon>
        <taxon>Pseudomonadati</taxon>
        <taxon>Pseudomonadota</taxon>
        <taxon>Alphaproteobacteria</taxon>
        <taxon>Rhodobacterales</taxon>
        <taxon>Roseobacteraceae</taxon>
        <taxon>Alloyangia</taxon>
    </lineage>
</organism>
<evidence type="ECO:0000313" key="2">
    <source>
        <dbReference type="EMBL" id="PBD20299.1"/>
    </source>
</evidence>
<dbReference type="PROSITE" id="PS51257">
    <property type="entry name" value="PROKAR_LIPOPROTEIN"/>
    <property type="match status" value="1"/>
</dbReference>
<name>A0A2A3K0Q4_9RHOB</name>
<evidence type="ECO:0008006" key="4">
    <source>
        <dbReference type="Google" id="ProtNLM"/>
    </source>
</evidence>
<dbReference type="EMBL" id="NTHN01000058">
    <property type="protein sequence ID" value="PBD20299.1"/>
    <property type="molecule type" value="Genomic_DNA"/>
</dbReference>
<gene>
    <name evidence="1" type="ORF">CLG85_006295</name>
    <name evidence="2" type="ORF">CLG85_04695</name>
</gene>
<sequence>MRARISLSMAALAALCACEQHSQERAPFVPTYEGIETRLLDGDLVNFLVAMRGARGSEDVESYADCAAAQYALIRGYGFARHLRTNVSEEGGLWRGDAVYTISAALPRGLKTIDAEVVASACAENGIPMV</sequence>
<dbReference type="AlphaFoldDB" id="A0A2A3K0Q4"/>